<feature type="domain" description="NOA1/YqeH-like C-terminal" evidence="3">
    <location>
        <begin position="595"/>
        <end position="673"/>
    </location>
</feature>
<evidence type="ECO:0000313" key="4">
    <source>
        <dbReference type="EMBL" id="KAF7148072.1"/>
    </source>
</evidence>
<name>A0A834H4D3_RHOSS</name>
<dbReference type="PANTHER" id="PTHR47569:SF2">
    <property type="entry name" value="NO-ASSOCIATED PROTEIN 1, CHLOROPLASTIC_MITOCHONDRIAL"/>
    <property type="match status" value="1"/>
</dbReference>
<comment type="caution">
    <text evidence="4">The sequence shown here is derived from an EMBL/GenBank/DDBJ whole genome shotgun (WGS) entry which is preliminary data.</text>
</comment>
<dbReference type="Pfam" id="PF01926">
    <property type="entry name" value="MMR_HSR1"/>
    <property type="match status" value="1"/>
</dbReference>
<feature type="compositionally biased region" description="Low complexity" evidence="1">
    <location>
        <begin position="306"/>
        <end position="320"/>
    </location>
</feature>
<organism evidence="4 5">
    <name type="scientific">Rhododendron simsii</name>
    <name type="common">Sims's rhododendron</name>
    <dbReference type="NCBI Taxonomy" id="118357"/>
    <lineage>
        <taxon>Eukaryota</taxon>
        <taxon>Viridiplantae</taxon>
        <taxon>Streptophyta</taxon>
        <taxon>Embryophyta</taxon>
        <taxon>Tracheophyta</taxon>
        <taxon>Spermatophyta</taxon>
        <taxon>Magnoliopsida</taxon>
        <taxon>eudicotyledons</taxon>
        <taxon>Gunneridae</taxon>
        <taxon>Pentapetalae</taxon>
        <taxon>asterids</taxon>
        <taxon>Ericales</taxon>
        <taxon>Ericaceae</taxon>
        <taxon>Ericoideae</taxon>
        <taxon>Rhodoreae</taxon>
        <taxon>Rhododendron</taxon>
    </lineage>
</organism>
<dbReference type="Gene3D" id="3.40.50.300">
    <property type="entry name" value="P-loop containing nucleotide triphosphate hydrolases"/>
    <property type="match status" value="1"/>
</dbReference>
<gene>
    <name evidence="4" type="ORF">RHSIM_Rhsim03G0166500</name>
</gene>
<evidence type="ECO:0000313" key="5">
    <source>
        <dbReference type="Proteomes" id="UP000626092"/>
    </source>
</evidence>
<dbReference type="PANTHER" id="PTHR47569">
    <property type="entry name" value="NO-ASSOCIATED PROTEIN 1, CHLOROPLASTIC/MITOCHONDRIAL"/>
    <property type="match status" value="1"/>
</dbReference>
<dbReference type="EMBL" id="WJXA01000003">
    <property type="protein sequence ID" value="KAF7148072.1"/>
    <property type="molecule type" value="Genomic_DNA"/>
</dbReference>
<sequence>MAPKTLSLSSFPTLSPLFLSPHLITSTRTSLTFHYHKPTPILCKSVQPRTHEQNPVSAPEPQGTGAAAPTRGDIFLERQKALVDSAKVLSAIKKKKKREKVGGSTKGAVPSCYGCGAPLQILETDAPGYVDPPTYELVEWNDNAYQATRCLQLMLFVTKPLAAGTSHRKKKHRQLRTVLCGRCRLLSHGHMITAVGGNGGYSGGKQFVTAEELREKLSHLRHENALIVKLVRLPIQTFSDLGVLGIPSGGSASTVLKEDNLGLSFEESFSYPNDSELELGLGWSLGGGGGGGLNAKQVVTTGGGDSSSSSSSSSSSLSLSPQSEPTLIRIISSTPPETLRVESGPRVDIVDFNGSFLVRVRDLAGANPIILVVTKVDLLPKGTDFNCVGDWVVETTMKKKLNVVSVHLTSSKSLVGIAGVVSEIQREKKGRDVYILGSANVGKSAFINALLKMMSYKDPVAAAAQKYRPIQSAVPGTTLGPIQIDAFMGGGVVVPGLGFRTSKLRNVSVNEKWSNTQEKKVYDTPGVHLHHRQAAVVHSEDLPSLAPRSRLRGRSFPVTLDECAAGKIGSNGLNGFSLFWGGLVRIDVLKALPQTCLTFYGPKALQIHLVPTVDADEFYQREVGNLLTPPTGKERGDNWMGLGTQRQLQIEFEDARRPARDVAISGLGWIAVEPISRSPGVCDSNLEEADRELLLVVHVPKPVEIFVRPPLPVGKSGEEWYQYREFTEKELEVRPKWHF</sequence>
<protein>
    <recommendedName>
        <fullName evidence="6">Nitric oxide synthase</fullName>
    </recommendedName>
</protein>
<accession>A0A834H4D3</accession>
<dbReference type="InterPro" id="IPR044229">
    <property type="entry name" value="NOA1"/>
</dbReference>
<evidence type="ECO:0000259" key="3">
    <source>
        <dbReference type="Pfam" id="PF21516"/>
    </source>
</evidence>
<dbReference type="InterPro" id="IPR048422">
    <property type="entry name" value="NOA1/YqeH-like_C"/>
</dbReference>
<keyword evidence="5" id="KW-1185">Reference proteome</keyword>
<evidence type="ECO:0000256" key="1">
    <source>
        <dbReference type="SAM" id="MobiDB-lite"/>
    </source>
</evidence>
<dbReference type="InterPro" id="IPR027417">
    <property type="entry name" value="P-loop_NTPase"/>
</dbReference>
<dbReference type="CDD" id="cd01855">
    <property type="entry name" value="YqeH"/>
    <property type="match status" value="1"/>
</dbReference>
<dbReference type="GO" id="GO:0003924">
    <property type="term" value="F:GTPase activity"/>
    <property type="evidence" value="ECO:0007669"/>
    <property type="project" value="InterPro"/>
</dbReference>
<evidence type="ECO:0000259" key="2">
    <source>
        <dbReference type="Pfam" id="PF01926"/>
    </source>
</evidence>
<dbReference type="Pfam" id="PF21516">
    <property type="entry name" value="YqeH-like_C"/>
    <property type="match status" value="1"/>
</dbReference>
<dbReference type="InterPro" id="IPR006073">
    <property type="entry name" value="GTP-bd"/>
</dbReference>
<dbReference type="Proteomes" id="UP000626092">
    <property type="component" value="Unassembled WGS sequence"/>
</dbReference>
<feature type="domain" description="G" evidence="2">
    <location>
        <begin position="433"/>
        <end position="528"/>
    </location>
</feature>
<dbReference type="AlphaFoldDB" id="A0A834H4D3"/>
<dbReference type="SUPFAM" id="SSF52540">
    <property type="entry name" value="P-loop containing nucleoside triphosphate hydrolases"/>
    <property type="match status" value="1"/>
</dbReference>
<feature type="region of interest" description="Disordered" evidence="1">
    <location>
        <begin position="294"/>
        <end position="321"/>
    </location>
</feature>
<dbReference type="GO" id="GO:0005525">
    <property type="term" value="F:GTP binding"/>
    <property type="evidence" value="ECO:0007669"/>
    <property type="project" value="InterPro"/>
</dbReference>
<proteinExistence type="predicted"/>
<reference evidence="4" key="1">
    <citation type="submission" date="2019-11" db="EMBL/GenBank/DDBJ databases">
        <authorList>
            <person name="Liu Y."/>
            <person name="Hou J."/>
            <person name="Li T.-Q."/>
            <person name="Guan C.-H."/>
            <person name="Wu X."/>
            <person name="Wu H.-Z."/>
            <person name="Ling F."/>
            <person name="Zhang R."/>
            <person name="Shi X.-G."/>
            <person name="Ren J.-P."/>
            <person name="Chen E.-F."/>
            <person name="Sun J.-M."/>
        </authorList>
    </citation>
    <scope>NUCLEOTIDE SEQUENCE</scope>
    <source>
        <strain evidence="4">Adult_tree_wgs_1</strain>
        <tissue evidence="4">Leaves</tissue>
    </source>
</reference>
<feature type="region of interest" description="Disordered" evidence="1">
    <location>
        <begin position="45"/>
        <end position="67"/>
    </location>
</feature>
<evidence type="ECO:0008006" key="6">
    <source>
        <dbReference type="Google" id="ProtNLM"/>
    </source>
</evidence>
<dbReference type="OrthoDB" id="1696305at2759"/>